<accession>X1CF26</accession>
<comment type="caution">
    <text evidence="1">The sequence shown here is derived from an EMBL/GenBank/DDBJ whole genome shotgun (WGS) entry which is preliminary data.</text>
</comment>
<dbReference type="PANTHER" id="PTHR42827">
    <property type="entry name" value="IRON-SULFUR CLUSTER-BINDING PROTEIN-RELATED"/>
    <property type="match status" value="1"/>
</dbReference>
<sequence length="189" mass="21107">RNYANAFKKETCIQVIKFLEKKGFNGITGLTSKNFTILTKGTFYSNWSERHSAFAAGLGTFSLHEALITEVGCNVRLGSVVTDAPLEITPRKSDDPYANCLFFSKGTCKKCVENCPAGAISEKGHNKNDCYFYGRKIERKVNLRIGSILKPHYRFINGELRKQTPPVGCAFCQFDVPCMDKNPMASTKK</sequence>
<dbReference type="PANTHER" id="PTHR42827:SF1">
    <property type="entry name" value="IRON-SULFUR CLUSTER-BINDING PROTEIN"/>
    <property type="match status" value="1"/>
</dbReference>
<evidence type="ECO:0000313" key="1">
    <source>
        <dbReference type="EMBL" id="GAG91702.1"/>
    </source>
</evidence>
<feature type="non-terminal residue" evidence="1">
    <location>
        <position position="1"/>
    </location>
</feature>
<evidence type="ECO:0008006" key="2">
    <source>
        <dbReference type="Google" id="ProtNLM"/>
    </source>
</evidence>
<proteinExistence type="predicted"/>
<protein>
    <recommendedName>
        <fullName evidence="2">4Fe-4S ferredoxin-type domain-containing protein</fullName>
    </recommendedName>
</protein>
<reference evidence="1" key="1">
    <citation type="journal article" date="2014" name="Front. Microbiol.">
        <title>High frequency of phylogenetically diverse reductive dehalogenase-homologous genes in deep subseafloor sedimentary metagenomes.</title>
        <authorList>
            <person name="Kawai M."/>
            <person name="Futagami T."/>
            <person name="Toyoda A."/>
            <person name="Takaki Y."/>
            <person name="Nishi S."/>
            <person name="Hori S."/>
            <person name="Arai W."/>
            <person name="Tsubouchi T."/>
            <person name="Morono Y."/>
            <person name="Uchiyama I."/>
            <person name="Ito T."/>
            <person name="Fujiyama A."/>
            <person name="Inagaki F."/>
            <person name="Takami H."/>
        </authorList>
    </citation>
    <scope>NUCLEOTIDE SEQUENCE</scope>
    <source>
        <strain evidence="1">Expedition CK06-06</strain>
    </source>
</reference>
<gene>
    <name evidence="1" type="ORF">S01H4_48438</name>
</gene>
<name>X1CF26_9ZZZZ</name>
<dbReference type="EMBL" id="BART01027308">
    <property type="protein sequence ID" value="GAG91702.1"/>
    <property type="molecule type" value="Genomic_DNA"/>
</dbReference>
<organism evidence="1">
    <name type="scientific">marine sediment metagenome</name>
    <dbReference type="NCBI Taxonomy" id="412755"/>
    <lineage>
        <taxon>unclassified sequences</taxon>
        <taxon>metagenomes</taxon>
        <taxon>ecological metagenomes</taxon>
    </lineage>
</organism>
<dbReference type="AlphaFoldDB" id="X1CF26"/>